<feature type="region of interest" description="Disordered" evidence="1">
    <location>
        <begin position="68"/>
        <end position="96"/>
    </location>
</feature>
<name>A0A0A8Y4G9_ARUDO</name>
<dbReference type="AlphaFoldDB" id="A0A0A8Y4G9"/>
<reference evidence="2" key="2">
    <citation type="journal article" date="2015" name="Data Brief">
        <title>Shoot transcriptome of the giant reed, Arundo donax.</title>
        <authorList>
            <person name="Barrero R.A."/>
            <person name="Guerrero F.D."/>
            <person name="Moolhuijzen P."/>
            <person name="Goolsby J.A."/>
            <person name="Tidwell J."/>
            <person name="Bellgard S.E."/>
            <person name="Bellgard M.I."/>
        </authorList>
    </citation>
    <scope>NUCLEOTIDE SEQUENCE</scope>
    <source>
        <tissue evidence="2">Shoot tissue taken approximately 20 cm above the soil surface</tissue>
    </source>
</reference>
<reference evidence="2" key="1">
    <citation type="submission" date="2014-09" db="EMBL/GenBank/DDBJ databases">
        <authorList>
            <person name="Magalhaes I.L.F."/>
            <person name="Oliveira U."/>
            <person name="Santos F.R."/>
            <person name="Vidigal T.H.D.A."/>
            <person name="Brescovit A.D."/>
            <person name="Santos A.J."/>
        </authorList>
    </citation>
    <scope>NUCLEOTIDE SEQUENCE</scope>
    <source>
        <tissue evidence="2">Shoot tissue taken approximately 20 cm above the soil surface</tissue>
    </source>
</reference>
<evidence type="ECO:0000313" key="2">
    <source>
        <dbReference type="EMBL" id="JAD20804.1"/>
    </source>
</evidence>
<feature type="compositionally biased region" description="Basic residues" evidence="1">
    <location>
        <begin position="81"/>
        <end position="90"/>
    </location>
</feature>
<evidence type="ECO:0008006" key="3">
    <source>
        <dbReference type="Google" id="ProtNLM"/>
    </source>
</evidence>
<accession>A0A0A8Y4G9</accession>
<evidence type="ECO:0000256" key="1">
    <source>
        <dbReference type="SAM" id="MobiDB-lite"/>
    </source>
</evidence>
<proteinExistence type="predicted"/>
<feature type="region of interest" description="Disordered" evidence="1">
    <location>
        <begin position="1"/>
        <end position="44"/>
    </location>
</feature>
<dbReference type="EMBL" id="GBRH01277091">
    <property type="protein sequence ID" value="JAD20804.1"/>
    <property type="molecule type" value="Transcribed_RNA"/>
</dbReference>
<organism evidence="2">
    <name type="scientific">Arundo donax</name>
    <name type="common">Giant reed</name>
    <name type="synonym">Donax arundinaceus</name>
    <dbReference type="NCBI Taxonomy" id="35708"/>
    <lineage>
        <taxon>Eukaryota</taxon>
        <taxon>Viridiplantae</taxon>
        <taxon>Streptophyta</taxon>
        <taxon>Embryophyta</taxon>
        <taxon>Tracheophyta</taxon>
        <taxon>Spermatophyta</taxon>
        <taxon>Magnoliopsida</taxon>
        <taxon>Liliopsida</taxon>
        <taxon>Poales</taxon>
        <taxon>Poaceae</taxon>
        <taxon>PACMAD clade</taxon>
        <taxon>Arundinoideae</taxon>
        <taxon>Arundineae</taxon>
        <taxon>Arundo</taxon>
    </lineage>
</organism>
<sequence length="277" mass="31355">MTAWRPGKMMPKLGSPTQSQTVISISSRGAKKPPAAGYPPRSDSSFRIYRGTERRCHDLRSCSTARTTPCGAKAVPQARTPSRRAKRRPRTLHDPADCSSAQIRCLKRKPGNIPGGDDVLLYCSAQTPFWGKTRARNARALGGPLLPVTIHHDPKRKNQLIDWTNLGDGPAGLIADHLLANDVADYIRFRAVCRPWRLCSRDPREQCVLDRRFHPRQWIMLRETVATPHRRRLLNVSSGHCICIDLPELHGHDVFDFYRYLSSKVPLFKSDPILLWI</sequence>
<protein>
    <recommendedName>
        <fullName evidence="3">F-box domain-containing protein</fullName>
    </recommendedName>
</protein>
<feature type="compositionally biased region" description="Polar residues" evidence="1">
    <location>
        <begin position="15"/>
        <end position="27"/>
    </location>
</feature>
<dbReference type="PANTHER" id="PTHR33165">
    <property type="entry name" value="F-BOX DOMAIN CONTAINING PROTEIN-LIKE-RELATED"/>
    <property type="match status" value="1"/>
</dbReference>